<dbReference type="eggNOG" id="ENOG502RPCC">
    <property type="taxonomic scope" value="Eukaryota"/>
</dbReference>
<proteinExistence type="predicted"/>
<dbReference type="EMBL" id="GL385397">
    <property type="protein sequence ID" value="EJT76714.1"/>
    <property type="molecule type" value="Genomic_DNA"/>
</dbReference>
<reference evidence="3" key="5">
    <citation type="submission" date="2018-04" db="UniProtKB">
        <authorList>
            <consortium name="EnsemblFungi"/>
        </authorList>
    </citation>
    <scope>IDENTIFICATION</scope>
    <source>
        <strain evidence="3">R3-111a-1</strain>
    </source>
</reference>
<dbReference type="OrthoDB" id="5184803at2759"/>
<dbReference type="RefSeq" id="XP_009222714.1">
    <property type="nucleotide sequence ID" value="XM_009224450.1"/>
</dbReference>
<evidence type="ECO:0000256" key="1">
    <source>
        <dbReference type="SAM" id="SignalP"/>
    </source>
</evidence>
<name>J3NZD1_GAET3</name>
<reference evidence="4" key="1">
    <citation type="submission" date="2010-07" db="EMBL/GenBank/DDBJ databases">
        <title>The genome sequence of Gaeumannomyces graminis var. tritici strain R3-111a-1.</title>
        <authorList>
            <consortium name="The Broad Institute Genome Sequencing Platform"/>
            <person name="Ma L.-J."/>
            <person name="Dead R."/>
            <person name="Young S."/>
            <person name="Zeng Q."/>
            <person name="Koehrsen M."/>
            <person name="Alvarado L."/>
            <person name="Berlin A."/>
            <person name="Chapman S.B."/>
            <person name="Chen Z."/>
            <person name="Freedman E."/>
            <person name="Gellesch M."/>
            <person name="Goldberg J."/>
            <person name="Griggs A."/>
            <person name="Gujja S."/>
            <person name="Heilman E.R."/>
            <person name="Heiman D."/>
            <person name="Hepburn T."/>
            <person name="Howarth C."/>
            <person name="Jen D."/>
            <person name="Larson L."/>
            <person name="Mehta T."/>
            <person name="Neiman D."/>
            <person name="Pearson M."/>
            <person name="Roberts A."/>
            <person name="Saif S."/>
            <person name="Shea T."/>
            <person name="Shenoy N."/>
            <person name="Sisk P."/>
            <person name="Stolte C."/>
            <person name="Sykes S."/>
            <person name="Walk T."/>
            <person name="White J."/>
            <person name="Yandava C."/>
            <person name="Haas B."/>
            <person name="Nusbaum C."/>
            <person name="Birren B."/>
        </authorList>
    </citation>
    <scope>NUCLEOTIDE SEQUENCE [LARGE SCALE GENOMIC DNA]</scope>
    <source>
        <strain evidence="4">R3-111a-1</strain>
    </source>
</reference>
<sequence>MARTFALVSLLLSFLCAAALSSPLSRRDSVFAIANLSVEAVPLSHRVQYFFLVTPDSAIGADAECSALVTSLNESVCSVPPTACAGPGLTFEWRQLDDGGAELRVVRSLSSPSTPARPPLLEAGGHRIGRTELAVVAVGTEFEHQAYVGPANFSMSVRVLEGVD</sequence>
<reference evidence="2" key="2">
    <citation type="submission" date="2010-07" db="EMBL/GenBank/DDBJ databases">
        <authorList>
            <consortium name="The Broad Institute Genome Sequencing Platform"/>
            <consortium name="Broad Institute Genome Sequencing Center for Infectious Disease"/>
            <person name="Ma L.-J."/>
            <person name="Dead R."/>
            <person name="Young S."/>
            <person name="Zeng Q."/>
            <person name="Koehrsen M."/>
            <person name="Alvarado L."/>
            <person name="Berlin A."/>
            <person name="Chapman S.B."/>
            <person name="Chen Z."/>
            <person name="Freedman E."/>
            <person name="Gellesch M."/>
            <person name="Goldberg J."/>
            <person name="Griggs A."/>
            <person name="Gujja S."/>
            <person name="Heilman E.R."/>
            <person name="Heiman D."/>
            <person name="Hepburn T."/>
            <person name="Howarth C."/>
            <person name="Jen D."/>
            <person name="Larson L."/>
            <person name="Mehta T."/>
            <person name="Neiman D."/>
            <person name="Pearson M."/>
            <person name="Roberts A."/>
            <person name="Saif S."/>
            <person name="Shea T."/>
            <person name="Shenoy N."/>
            <person name="Sisk P."/>
            <person name="Stolte C."/>
            <person name="Sykes S."/>
            <person name="Walk T."/>
            <person name="White J."/>
            <person name="Yandava C."/>
            <person name="Haas B."/>
            <person name="Nusbaum C."/>
            <person name="Birren B."/>
        </authorList>
    </citation>
    <scope>NUCLEOTIDE SEQUENCE</scope>
    <source>
        <strain evidence="2">R3-111a-1</strain>
    </source>
</reference>
<dbReference type="GeneID" id="20347088"/>
<feature type="chain" id="PRO_5015094702" evidence="1">
    <location>
        <begin position="22"/>
        <end position="164"/>
    </location>
</feature>
<gene>
    <name evidence="3" type="primary">20347088</name>
    <name evidence="2" type="ORF">GGTG_06630</name>
</gene>
<keyword evidence="1" id="KW-0732">Signal</keyword>
<dbReference type="HOGENOM" id="CLU_1695844_0_0_1"/>
<reference evidence="2" key="3">
    <citation type="submission" date="2010-09" db="EMBL/GenBank/DDBJ databases">
        <title>Annotation of Gaeumannomyces graminis var. tritici R3-111a-1.</title>
        <authorList>
            <consortium name="The Broad Institute Genome Sequencing Platform"/>
            <person name="Ma L.-J."/>
            <person name="Dead R."/>
            <person name="Young S.K."/>
            <person name="Zeng Q."/>
            <person name="Gargeya S."/>
            <person name="Fitzgerald M."/>
            <person name="Haas B."/>
            <person name="Abouelleil A."/>
            <person name="Alvarado L."/>
            <person name="Arachchi H.M."/>
            <person name="Berlin A."/>
            <person name="Brown A."/>
            <person name="Chapman S.B."/>
            <person name="Chen Z."/>
            <person name="Dunbar C."/>
            <person name="Freedman E."/>
            <person name="Gearin G."/>
            <person name="Gellesch M."/>
            <person name="Goldberg J."/>
            <person name="Griggs A."/>
            <person name="Gujja S."/>
            <person name="Heiman D."/>
            <person name="Howarth C."/>
            <person name="Larson L."/>
            <person name="Lui A."/>
            <person name="MacDonald P.J.P."/>
            <person name="Mehta T."/>
            <person name="Montmayeur A."/>
            <person name="Murphy C."/>
            <person name="Neiman D."/>
            <person name="Pearson M."/>
            <person name="Priest M."/>
            <person name="Roberts A."/>
            <person name="Saif S."/>
            <person name="Shea T."/>
            <person name="Shenoy N."/>
            <person name="Sisk P."/>
            <person name="Stolte C."/>
            <person name="Sykes S."/>
            <person name="Yandava C."/>
            <person name="Wortman J."/>
            <person name="Nusbaum C."/>
            <person name="Birren B."/>
        </authorList>
    </citation>
    <scope>NUCLEOTIDE SEQUENCE</scope>
    <source>
        <strain evidence="2">R3-111a-1</strain>
    </source>
</reference>
<evidence type="ECO:0000313" key="3">
    <source>
        <dbReference type="EnsemblFungi" id="EJT76714"/>
    </source>
</evidence>
<protein>
    <submittedName>
        <fullName evidence="2 3">Uncharacterized protein</fullName>
    </submittedName>
</protein>
<accession>J3NZD1</accession>
<dbReference type="VEuPathDB" id="FungiDB:GGTG_06630"/>
<organism evidence="2">
    <name type="scientific">Gaeumannomyces tritici (strain R3-111a-1)</name>
    <name type="common">Wheat and barley take-all root rot fungus</name>
    <name type="synonym">Gaeumannomyces graminis var. tritici</name>
    <dbReference type="NCBI Taxonomy" id="644352"/>
    <lineage>
        <taxon>Eukaryota</taxon>
        <taxon>Fungi</taxon>
        <taxon>Dikarya</taxon>
        <taxon>Ascomycota</taxon>
        <taxon>Pezizomycotina</taxon>
        <taxon>Sordariomycetes</taxon>
        <taxon>Sordariomycetidae</taxon>
        <taxon>Magnaporthales</taxon>
        <taxon>Magnaporthaceae</taxon>
        <taxon>Gaeumannomyces</taxon>
    </lineage>
</organism>
<evidence type="ECO:0000313" key="2">
    <source>
        <dbReference type="EMBL" id="EJT76714.1"/>
    </source>
</evidence>
<dbReference type="EnsemblFungi" id="EJT76714">
    <property type="protein sequence ID" value="EJT76714"/>
    <property type="gene ID" value="GGTG_06630"/>
</dbReference>
<reference evidence="3" key="4">
    <citation type="journal article" date="2015" name="G3 (Bethesda)">
        <title>Genome sequences of three phytopathogenic species of the Magnaporthaceae family of fungi.</title>
        <authorList>
            <person name="Okagaki L.H."/>
            <person name="Nunes C.C."/>
            <person name="Sailsbery J."/>
            <person name="Clay B."/>
            <person name="Brown D."/>
            <person name="John T."/>
            <person name="Oh Y."/>
            <person name="Young N."/>
            <person name="Fitzgerald M."/>
            <person name="Haas B.J."/>
            <person name="Zeng Q."/>
            <person name="Young S."/>
            <person name="Adiconis X."/>
            <person name="Fan L."/>
            <person name="Levin J.Z."/>
            <person name="Mitchell T.K."/>
            <person name="Okubara P.A."/>
            <person name="Farman M.L."/>
            <person name="Kohn L.M."/>
            <person name="Birren B."/>
            <person name="Ma L.-J."/>
            <person name="Dean R.A."/>
        </authorList>
    </citation>
    <scope>NUCLEOTIDE SEQUENCE</scope>
    <source>
        <strain evidence="3">R3-111a-1</strain>
    </source>
</reference>
<keyword evidence="4" id="KW-1185">Reference proteome</keyword>
<feature type="signal peptide" evidence="1">
    <location>
        <begin position="1"/>
        <end position="21"/>
    </location>
</feature>
<evidence type="ECO:0000313" key="4">
    <source>
        <dbReference type="Proteomes" id="UP000006039"/>
    </source>
</evidence>
<dbReference type="Proteomes" id="UP000006039">
    <property type="component" value="Unassembled WGS sequence"/>
</dbReference>
<dbReference type="AlphaFoldDB" id="J3NZD1"/>